<dbReference type="AlphaFoldDB" id="A0AB34GM13"/>
<gene>
    <name evidence="2" type="ORF">J1605_010835</name>
</gene>
<feature type="region of interest" description="Disordered" evidence="1">
    <location>
        <begin position="1"/>
        <end position="32"/>
    </location>
</feature>
<protein>
    <submittedName>
        <fullName evidence="2">Uncharacterized protein</fullName>
    </submittedName>
</protein>
<feature type="compositionally biased region" description="Low complexity" evidence="1">
    <location>
        <begin position="14"/>
        <end position="25"/>
    </location>
</feature>
<organism evidence="2 3">
    <name type="scientific">Eschrichtius robustus</name>
    <name type="common">California gray whale</name>
    <name type="synonym">Eschrichtius gibbosus</name>
    <dbReference type="NCBI Taxonomy" id="9764"/>
    <lineage>
        <taxon>Eukaryota</taxon>
        <taxon>Metazoa</taxon>
        <taxon>Chordata</taxon>
        <taxon>Craniata</taxon>
        <taxon>Vertebrata</taxon>
        <taxon>Euteleostomi</taxon>
        <taxon>Mammalia</taxon>
        <taxon>Eutheria</taxon>
        <taxon>Laurasiatheria</taxon>
        <taxon>Artiodactyla</taxon>
        <taxon>Whippomorpha</taxon>
        <taxon>Cetacea</taxon>
        <taxon>Mysticeti</taxon>
        <taxon>Eschrichtiidae</taxon>
        <taxon>Eschrichtius</taxon>
    </lineage>
</organism>
<name>A0AB34GM13_ESCRO</name>
<accession>A0AB34GM13</accession>
<dbReference type="Proteomes" id="UP001159641">
    <property type="component" value="Unassembled WGS sequence"/>
</dbReference>
<evidence type="ECO:0000313" key="3">
    <source>
        <dbReference type="Proteomes" id="UP001159641"/>
    </source>
</evidence>
<reference evidence="2 3" key="1">
    <citation type="submission" date="2022-11" db="EMBL/GenBank/DDBJ databases">
        <title>Whole genome sequence of Eschrichtius robustus ER-17-0199.</title>
        <authorList>
            <person name="Bruniche-Olsen A."/>
            <person name="Black A.N."/>
            <person name="Fields C.J."/>
            <person name="Walden K."/>
            <person name="Dewoody J.A."/>
        </authorList>
    </citation>
    <scope>NUCLEOTIDE SEQUENCE [LARGE SCALE GENOMIC DNA]</scope>
    <source>
        <strain evidence="2">ER-17-0199</strain>
        <tissue evidence="2">Blubber</tissue>
    </source>
</reference>
<feature type="region of interest" description="Disordered" evidence="1">
    <location>
        <begin position="47"/>
        <end position="88"/>
    </location>
</feature>
<keyword evidence="3" id="KW-1185">Reference proteome</keyword>
<comment type="caution">
    <text evidence="2">The sequence shown here is derived from an EMBL/GenBank/DDBJ whole genome shotgun (WGS) entry which is preliminary data.</text>
</comment>
<proteinExistence type="predicted"/>
<sequence>MEIWSSMPGGERFSPSLANSPASSPELGDSQVASGDWLRCSTWCQAGGGGCRGDGWTRGGRAGKERVPASEQQENPDAPTQQPLPDDPTFRLLSWTLWARGGCLDIPRTGPAASHK</sequence>
<feature type="compositionally biased region" description="Gly residues" evidence="1">
    <location>
        <begin position="47"/>
        <end position="60"/>
    </location>
</feature>
<feature type="compositionally biased region" description="Polar residues" evidence="1">
    <location>
        <begin position="70"/>
        <end position="83"/>
    </location>
</feature>
<evidence type="ECO:0000256" key="1">
    <source>
        <dbReference type="SAM" id="MobiDB-lite"/>
    </source>
</evidence>
<evidence type="ECO:0000313" key="2">
    <source>
        <dbReference type="EMBL" id="KAJ8781577.1"/>
    </source>
</evidence>
<dbReference type="EMBL" id="JAIQCJ010002141">
    <property type="protein sequence ID" value="KAJ8781577.1"/>
    <property type="molecule type" value="Genomic_DNA"/>
</dbReference>